<dbReference type="AlphaFoldDB" id="A0A562LCI8"/>
<dbReference type="InterPro" id="IPR018724">
    <property type="entry name" value="2OG-Fe_dioxygenase"/>
</dbReference>
<evidence type="ECO:0000313" key="2">
    <source>
        <dbReference type="Proteomes" id="UP000316471"/>
    </source>
</evidence>
<proteinExistence type="predicted"/>
<organism evidence="1 2">
    <name type="scientific">Aerolutibacter ruishenii</name>
    <dbReference type="NCBI Taxonomy" id="686800"/>
    <lineage>
        <taxon>Bacteria</taxon>
        <taxon>Pseudomonadati</taxon>
        <taxon>Pseudomonadota</taxon>
        <taxon>Gammaproteobacteria</taxon>
        <taxon>Lysobacterales</taxon>
        <taxon>Lysobacteraceae</taxon>
        <taxon>Aerolutibacter</taxon>
    </lineage>
</organism>
<evidence type="ECO:0000313" key="1">
    <source>
        <dbReference type="EMBL" id="TWI05361.1"/>
    </source>
</evidence>
<protein>
    <recommendedName>
        <fullName evidence="3">2OG-Fe dioxygenase family protein</fullName>
    </recommendedName>
</protein>
<reference evidence="1 2" key="1">
    <citation type="journal article" date="2015" name="Stand. Genomic Sci.">
        <title>Genomic Encyclopedia of Bacterial and Archaeal Type Strains, Phase III: the genomes of soil and plant-associated and newly described type strains.</title>
        <authorList>
            <person name="Whitman W.B."/>
            <person name="Woyke T."/>
            <person name="Klenk H.P."/>
            <person name="Zhou Y."/>
            <person name="Lilburn T.G."/>
            <person name="Beck B.J."/>
            <person name="De Vos P."/>
            <person name="Vandamme P."/>
            <person name="Eisen J.A."/>
            <person name="Garrity G."/>
            <person name="Hugenholtz P."/>
            <person name="Kyrpides N.C."/>
        </authorList>
    </citation>
    <scope>NUCLEOTIDE SEQUENCE [LARGE SCALE GENOMIC DNA]</scope>
    <source>
        <strain evidence="1 2">CGMCC 1.10136</strain>
    </source>
</reference>
<keyword evidence="2" id="KW-1185">Reference proteome</keyword>
<sequence>MTHDGALAAPSLFSRYAFPMSVHGLESMSPASGDCHLLELALREDGFAFIGAGVMRALLGNGRAHAAQAWAEFAASWGDLADDNYLAKVGLRRRRRHAVFTATADGDVQRAPHQPHYQSRDYNTLQGGIERWFEPIRPEVADSLPMRRLLGFAHALFGRLAPHVGHWHVEAHQFRIEALPEHHGQPTPEGMHRDGVNFVMVVLLDRHNITSGTTSIHALDGGEIGSFTLTRPLDTAFVDDGRVYHGVTAVAPLDPAQAAWRDVLVVTFRAIAEAV</sequence>
<dbReference type="Gene3D" id="2.60.120.620">
    <property type="entry name" value="q2cbj1_9rhob like domain"/>
    <property type="match status" value="1"/>
</dbReference>
<comment type="caution">
    <text evidence="1">The sequence shown here is derived from an EMBL/GenBank/DDBJ whole genome shotgun (WGS) entry which is preliminary data.</text>
</comment>
<evidence type="ECO:0008006" key="3">
    <source>
        <dbReference type="Google" id="ProtNLM"/>
    </source>
</evidence>
<gene>
    <name evidence="1" type="ORF">IP93_03104</name>
</gene>
<dbReference type="GO" id="GO:0051213">
    <property type="term" value="F:dioxygenase activity"/>
    <property type="evidence" value="ECO:0007669"/>
    <property type="project" value="InterPro"/>
</dbReference>
<name>A0A562LCI8_9GAMM</name>
<dbReference type="Pfam" id="PF10014">
    <property type="entry name" value="2OG-Fe_Oxy_2"/>
    <property type="match status" value="1"/>
</dbReference>
<accession>A0A562LCI8</accession>
<dbReference type="EMBL" id="VLKP01000023">
    <property type="protein sequence ID" value="TWI05361.1"/>
    <property type="molecule type" value="Genomic_DNA"/>
</dbReference>
<dbReference type="Proteomes" id="UP000316471">
    <property type="component" value="Unassembled WGS sequence"/>
</dbReference>